<organism evidence="2 3">
    <name type="scientific">Catenulispora subtropica</name>
    <dbReference type="NCBI Taxonomy" id="450798"/>
    <lineage>
        <taxon>Bacteria</taxon>
        <taxon>Bacillati</taxon>
        <taxon>Actinomycetota</taxon>
        <taxon>Actinomycetes</taxon>
        <taxon>Catenulisporales</taxon>
        <taxon>Catenulisporaceae</taxon>
        <taxon>Catenulispora</taxon>
    </lineage>
</organism>
<accession>A0ABN2RML1</accession>
<dbReference type="InterPro" id="IPR021315">
    <property type="entry name" value="Gap/Sap"/>
</dbReference>
<reference evidence="2 3" key="1">
    <citation type="journal article" date="2019" name="Int. J. Syst. Evol. Microbiol.">
        <title>The Global Catalogue of Microorganisms (GCM) 10K type strain sequencing project: providing services to taxonomists for standard genome sequencing and annotation.</title>
        <authorList>
            <consortium name="The Broad Institute Genomics Platform"/>
            <consortium name="The Broad Institute Genome Sequencing Center for Infectious Disease"/>
            <person name="Wu L."/>
            <person name="Ma J."/>
        </authorList>
    </citation>
    <scope>NUCLEOTIDE SEQUENCE [LARGE SCALE GENOMIC DNA]</scope>
    <source>
        <strain evidence="2 3">JCM 16013</strain>
    </source>
</reference>
<dbReference type="EMBL" id="BAAAQM010000017">
    <property type="protein sequence ID" value="GAA1971494.1"/>
    <property type="molecule type" value="Genomic_DNA"/>
</dbReference>
<feature type="transmembrane region" description="Helical" evidence="1">
    <location>
        <begin position="157"/>
        <end position="181"/>
    </location>
</feature>
<evidence type="ECO:0000313" key="3">
    <source>
        <dbReference type="Proteomes" id="UP001499854"/>
    </source>
</evidence>
<feature type="transmembrane region" description="Helical" evidence="1">
    <location>
        <begin position="72"/>
        <end position="91"/>
    </location>
</feature>
<keyword evidence="3" id="KW-1185">Reference proteome</keyword>
<keyword evidence="1" id="KW-0472">Membrane</keyword>
<feature type="transmembrane region" description="Helical" evidence="1">
    <location>
        <begin position="6"/>
        <end position="27"/>
    </location>
</feature>
<keyword evidence="1" id="KW-1133">Transmembrane helix</keyword>
<keyword evidence="1" id="KW-0812">Transmembrane</keyword>
<protein>
    <submittedName>
        <fullName evidence="2">GAP family protein</fullName>
    </submittedName>
</protein>
<evidence type="ECO:0000256" key="1">
    <source>
        <dbReference type="SAM" id="Phobius"/>
    </source>
</evidence>
<gene>
    <name evidence="2" type="ORF">GCM10009838_33560</name>
</gene>
<feature type="transmembrane region" description="Helical" evidence="1">
    <location>
        <begin position="201"/>
        <end position="223"/>
    </location>
</feature>
<proteinExistence type="predicted"/>
<sequence length="225" mass="22922">MGQAIGSTISLAIGVALSPLPIIAVVLMLTSERARVNGLVFVLGWLIGLAVVGTIVLLVAGSASAGEAGTPATWVGWLDVVLGLLVLRAGFRQFRGRPKKGESPDMPKWLAAVERISPVRALALAAALAAVNPKNLLLAVAAATSIAQTSIPGGQQAVAYTVFAVIATIGVAAPVVIYFALGDRAPHVLGGLKDWMAHNNAVIMAVLCLLIGVKLIGDAIGVLSS</sequence>
<dbReference type="Proteomes" id="UP001499854">
    <property type="component" value="Unassembled WGS sequence"/>
</dbReference>
<dbReference type="RefSeq" id="WP_344657960.1">
    <property type="nucleotide sequence ID" value="NZ_BAAAQM010000017.1"/>
</dbReference>
<feature type="transmembrane region" description="Helical" evidence="1">
    <location>
        <begin position="39"/>
        <end position="60"/>
    </location>
</feature>
<comment type="caution">
    <text evidence="2">The sequence shown here is derived from an EMBL/GenBank/DDBJ whole genome shotgun (WGS) entry which is preliminary data.</text>
</comment>
<evidence type="ECO:0000313" key="2">
    <source>
        <dbReference type="EMBL" id="GAA1971494.1"/>
    </source>
</evidence>
<name>A0ABN2RML1_9ACTN</name>
<dbReference type="Pfam" id="PF11139">
    <property type="entry name" value="SfLAP"/>
    <property type="match status" value="1"/>
</dbReference>